<dbReference type="EMBL" id="CACVKT020001875">
    <property type="protein sequence ID" value="CAC5372894.1"/>
    <property type="molecule type" value="Genomic_DNA"/>
</dbReference>
<dbReference type="InterPro" id="IPR013783">
    <property type="entry name" value="Ig-like_fold"/>
</dbReference>
<dbReference type="InterPro" id="IPR036116">
    <property type="entry name" value="FN3_sf"/>
</dbReference>
<gene>
    <name evidence="3" type="ORF">MCOR_10834</name>
</gene>
<dbReference type="OrthoDB" id="6125649at2759"/>
<dbReference type="SUPFAM" id="SSF49265">
    <property type="entry name" value="Fibronectin type III"/>
    <property type="match status" value="1"/>
</dbReference>
<sequence>MPIFYINFILIPPKFVNSNKQIQIGRYGKEINLTVLVYNKYGTLKTNLSKRNKSLNAHGIQESIQIHEMVYGVNVTMACIEITFQLTLDEIEDFTDYTLEACNKKGCNELTVKIKLENRPEPPTNMSVIPFERYLTVSWYSGYNGGFPQTFFIEYKQETNEIWRRSEPVIDNMQARMSNILFNMSPQTRYLIRVLSTNEIGESKKTTVTPIMTLAIHSSVEKSLSFQDIVIVVLVFVNIVIGVGIGLFVRYLKQKIKKRVITAVNVRTSEASNDESANYADTIEDENHQTSSQENENPIIATVNIIGVKNTDIATLSLVNASEAPDNNSNDADNYDGIYEQPYTTLVVQNRGDEENVYLITKQNSNYENETSFENSVSEISCQFLQDISPGEQKLPVYENVVQEKAYLNYIANDIDNDFHRLHIDPQNSKAEYINLVLKQ</sequence>
<keyword evidence="1" id="KW-0812">Transmembrane</keyword>
<dbReference type="InterPro" id="IPR003961">
    <property type="entry name" value="FN3_dom"/>
</dbReference>
<keyword evidence="1" id="KW-1133">Transmembrane helix</keyword>
<evidence type="ECO:0000259" key="2">
    <source>
        <dbReference type="PROSITE" id="PS50853"/>
    </source>
</evidence>
<feature type="domain" description="Fibronectin type-III" evidence="2">
    <location>
        <begin position="119"/>
        <end position="216"/>
    </location>
</feature>
<keyword evidence="4" id="KW-1185">Reference proteome</keyword>
<protein>
    <recommendedName>
        <fullName evidence="2">Fibronectin type-III domain-containing protein</fullName>
    </recommendedName>
</protein>
<feature type="transmembrane region" description="Helical" evidence="1">
    <location>
        <begin position="229"/>
        <end position="249"/>
    </location>
</feature>
<proteinExistence type="predicted"/>
<keyword evidence="1" id="KW-0472">Membrane</keyword>
<name>A0A6J8ARM2_MYTCO</name>
<dbReference type="Gene3D" id="2.60.40.10">
    <property type="entry name" value="Immunoglobulins"/>
    <property type="match status" value="1"/>
</dbReference>
<organism evidence="3 4">
    <name type="scientific">Mytilus coruscus</name>
    <name type="common">Sea mussel</name>
    <dbReference type="NCBI Taxonomy" id="42192"/>
    <lineage>
        <taxon>Eukaryota</taxon>
        <taxon>Metazoa</taxon>
        <taxon>Spiralia</taxon>
        <taxon>Lophotrochozoa</taxon>
        <taxon>Mollusca</taxon>
        <taxon>Bivalvia</taxon>
        <taxon>Autobranchia</taxon>
        <taxon>Pteriomorphia</taxon>
        <taxon>Mytilida</taxon>
        <taxon>Mytiloidea</taxon>
        <taxon>Mytilidae</taxon>
        <taxon>Mytilinae</taxon>
        <taxon>Mytilus</taxon>
    </lineage>
</organism>
<evidence type="ECO:0000256" key="1">
    <source>
        <dbReference type="SAM" id="Phobius"/>
    </source>
</evidence>
<accession>A0A6J8ARM2</accession>
<dbReference type="Proteomes" id="UP000507470">
    <property type="component" value="Unassembled WGS sequence"/>
</dbReference>
<dbReference type="AlphaFoldDB" id="A0A6J8ARM2"/>
<evidence type="ECO:0000313" key="3">
    <source>
        <dbReference type="EMBL" id="CAC5372894.1"/>
    </source>
</evidence>
<reference evidence="3 4" key="1">
    <citation type="submission" date="2020-06" db="EMBL/GenBank/DDBJ databases">
        <authorList>
            <person name="Li R."/>
            <person name="Bekaert M."/>
        </authorList>
    </citation>
    <scope>NUCLEOTIDE SEQUENCE [LARGE SCALE GENOMIC DNA]</scope>
    <source>
        <strain evidence="4">wild</strain>
    </source>
</reference>
<dbReference type="CDD" id="cd00063">
    <property type="entry name" value="FN3"/>
    <property type="match status" value="1"/>
</dbReference>
<evidence type="ECO:0000313" key="4">
    <source>
        <dbReference type="Proteomes" id="UP000507470"/>
    </source>
</evidence>
<dbReference type="PROSITE" id="PS50853">
    <property type="entry name" value="FN3"/>
    <property type="match status" value="1"/>
</dbReference>